<comment type="caution">
    <text evidence="2">The sequence shown here is derived from an EMBL/GenBank/DDBJ whole genome shotgun (WGS) entry which is preliminary data.</text>
</comment>
<dbReference type="GO" id="GO:0003729">
    <property type="term" value="F:mRNA binding"/>
    <property type="evidence" value="ECO:0007669"/>
    <property type="project" value="TreeGrafter"/>
</dbReference>
<dbReference type="FunFam" id="2.40.50.140:FF:000051">
    <property type="entry name" value="RNA-binding transcriptional accessory protein"/>
    <property type="match status" value="1"/>
</dbReference>
<protein>
    <submittedName>
        <fullName evidence="2">S1 RNA-binding domain-containing protein</fullName>
    </submittedName>
</protein>
<dbReference type="RefSeq" id="WP_023392268.1">
    <property type="nucleotide sequence ID" value="NZ_CAJPUI010000014.1"/>
</dbReference>
<dbReference type="EMBL" id="JABZFV010000065">
    <property type="protein sequence ID" value="MBF0934774.1"/>
    <property type="molecule type" value="Genomic_DNA"/>
</dbReference>
<dbReference type="AlphaFoldDB" id="A0A929QSQ9"/>
<dbReference type="Pfam" id="PF00575">
    <property type="entry name" value="S1"/>
    <property type="match status" value="1"/>
</dbReference>
<dbReference type="GO" id="GO:0005737">
    <property type="term" value="C:cytoplasm"/>
    <property type="evidence" value="ECO:0007669"/>
    <property type="project" value="UniProtKB-ARBA"/>
</dbReference>
<gene>
    <name evidence="2" type="ORF">HXK00_03900</name>
</gene>
<proteinExistence type="predicted"/>
<dbReference type="SMART" id="SM00316">
    <property type="entry name" value="S1"/>
    <property type="match status" value="1"/>
</dbReference>
<reference evidence="2" key="1">
    <citation type="submission" date="2020-04" db="EMBL/GenBank/DDBJ databases">
        <title>Deep metagenomics examines the oral microbiome during advanced dental caries in children, revealing novel taxa and co-occurrences with host molecules.</title>
        <authorList>
            <person name="Baker J.L."/>
            <person name="Morton J.T."/>
            <person name="Dinis M."/>
            <person name="Alvarez R."/>
            <person name="Tran N.C."/>
            <person name="Knight R."/>
            <person name="Edlund A."/>
        </authorList>
    </citation>
    <scope>NUCLEOTIDE SEQUENCE</scope>
    <source>
        <strain evidence="2">JCVI_23_bin.16</strain>
    </source>
</reference>
<dbReference type="InterPro" id="IPR003029">
    <property type="entry name" value="S1_domain"/>
</dbReference>
<dbReference type="GeneID" id="84817314"/>
<organism evidence="2 3">
    <name type="scientific">Abiotrophia defectiva</name>
    <name type="common">Streptococcus defectivus</name>
    <dbReference type="NCBI Taxonomy" id="46125"/>
    <lineage>
        <taxon>Bacteria</taxon>
        <taxon>Bacillati</taxon>
        <taxon>Bacillota</taxon>
        <taxon>Bacilli</taxon>
        <taxon>Lactobacillales</taxon>
        <taxon>Aerococcaceae</taxon>
        <taxon>Abiotrophia</taxon>
    </lineage>
</organism>
<evidence type="ECO:0000259" key="1">
    <source>
        <dbReference type="PROSITE" id="PS50126"/>
    </source>
</evidence>
<name>A0A929QSQ9_ABIDE</name>
<dbReference type="NCBIfam" id="NF040579">
    <property type="entry name" value="S1_dom_CvfD"/>
    <property type="match status" value="1"/>
</dbReference>
<feature type="domain" description="S1 motif" evidence="1">
    <location>
        <begin position="7"/>
        <end position="76"/>
    </location>
</feature>
<dbReference type="InterPro" id="IPR050437">
    <property type="entry name" value="Ribos_protein_bS1-like"/>
</dbReference>
<accession>A0A929QSQ9</accession>
<dbReference type="Gene3D" id="2.40.50.140">
    <property type="entry name" value="Nucleic acid-binding proteins"/>
    <property type="match status" value="1"/>
</dbReference>
<dbReference type="GO" id="GO:0003735">
    <property type="term" value="F:structural constituent of ribosome"/>
    <property type="evidence" value="ECO:0007669"/>
    <property type="project" value="TreeGrafter"/>
</dbReference>
<evidence type="ECO:0000313" key="3">
    <source>
        <dbReference type="Proteomes" id="UP000757900"/>
    </source>
</evidence>
<dbReference type="InterPro" id="IPR012340">
    <property type="entry name" value="NA-bd_OB-fold"/>
</dbReference>
<dbReference type="GO" id="GO:0006412">
    <property type="term" value="P:translation"/>
    <property type="evidence" value="ECO:0007669"/>
    <property type="project" value="TreeGrafter"/>
</dbReference>
<dbReference type="SUPFAM" id="SSF50249">
    <property type="entry name" value="Nucleic acid-binding proteins"/>
    <property type="match status" value="1"/>
</dbReference>
<dbReference type="PANTHER" id="PTHR10724">
    <property type="entry name" value="30S RIBOSOMAL PROTEIN S1"/>
    <property type="match status" value="1"/>
</dbReference>
<dbReference type="Proteomes" id="UP000757900">
    <property type="component" value="Unassembled WGS sequence"/>
</dbReference>
<dbReference type="PROSITE" id="PS50126">
    <property type="entry name" value="S1"/>
    <property type="match status" value="1"/>
</dbReference>
<evidence type="ECO:0000313" key="2">
    <source>
        <dbReference type="EMBL" id="MBF0934774.1"/>
    </source>
</evidence>
<sequence>MTEFKIGDIVEGQITGIQNYGVFVGLSPTEQGLVHISECKHGYMNELSNQIKVGDKVKVMVIDIDEYTKKISLSMRVLMKLNTPPYPARTKKRAKRHLPDIGFSSVAKKLPEWIDSALQSIEEDRFEVKQQIK</sequence>